<protein>
    <submittedName>
        <fullName evidence="1">Uncharacterized protein</fullName>
    </submittedName>
</protein>
<evidence type="ECO:0000313" key="1">
    <source>
        <dbReference type="EMBL" id="SIS76377.1"/>
    </source>
</evidence>
<proteinExistence type="predicted"/>
<gene>
    <name evidence="1" type="ORF">SAMN05421785_102446</name>
</gene>
<dbReference type="RefSeq" id="WP_076390898.1">
    <property type="nucleotide sequence ID" value="NZ_FTOV01000002.1"/>
</dbReference>
<name>A0A1N7LRA8_9FLAO</name>
<dbReference type="OrthoDB" id="1224629at2"/>
<dbReference type="PROSITE" id="PS51257">
    <property type="entry name" value="PROKAR_LIPOPROTEIN"/>
    <property type="match status" value="1"/>
</dbReference>
<evidence type="ECO:0000313" key="2">
    <source>
        <dbReference type="Proteomes" id="UP000185781"/>
    </source>
</evidence>
<reference evidence="1 2" key="1">
    <citation type="submission" date="2017-01" db="EMBL/GenBank/DDBJ databases">
        <authorList>
            <person name="Mah S.A."/>
            <person name="Swanson W.J."/>
            <person name="Moy G.W."/>
            <person name="Vacquier V.D."/>
        </authorList>
    </citation>
    <scope>NUCLEOTIDE SEQUENCE [LARGE SCALE GENOMIC DNA]</scope>
    <source>
        <strain evidence="1 2">DSM 18014</strain>
    </source>
</reference>
<accession>A0A1N7LRA8</accession>
<dbReference type="Proteomes" id="UP000185781">
    <property type="component" value="Unassembled WGS sequence"/>
</dbReference>
<organism evidence="1 2">
    <name type="scientific">Chryseobacterium gambrini</name>
    <dbReference type="NCBI Taxonomy" id="373672"/>
    <lineage>
        <taxon>Bacteria</taxon>
        <taxon>Pseudomonadati</taxon>
        <taxon>Bacteroidota</taxon>
        <taxon>Flavobacteriia</taxon>
        <taxon>Flavobacteriales</taxon>
        <taxon>Weeksellaceae</taxon>
        <taxon>Chryseobacterium group</taxon>
        <taxon>Chryseobacterium</taxon>
    </lineage>
</organism>
<sequence>MKRIFLSLSICVLSLSCRKEYDVNDFSGNLKPYLERLSKEKAIPVSDTVAKKFLERNASKEELIKLMDAKKPLLRVVAYRAIINRSEPEYFDLLINHLSDTAKVAWWYYEDAGSYFSVSDVMIREAFDKNGLSPIQKKVLTERVLLEHSYLDISNWMIQDIDPDKKYYHLIKERAKTKSKDCGNQLTSCYALSKFRKKQDGKLLLSVFEQNINGYCLENIFKSIEIFPDAVFFPLLKSYFQDNIKDKLSEKKNLDNNVLYFVKAVAAYKNSEALEILNYIAQNNTYINKGFWPPANKTYVLKALKIHYTPVYDPLIKEIEKEMNPCDLKSLISEITNETRAGNQQKWQMY</sequence>
<dbReference type="AlphaFoldDB" id="A0A1N7LRA8"/>
<dbReference type="STRING" id="373672.SAMN05421785_102446"/>
<dbReference type="EMBL" id="FTOV01000002">
    <property type="protein sequence ID" value="SIS76377.1"/>
    <property type="molecule type" value="Genomic_DNA"/>
</dbReference>